<dbReference type="HOGENOM" id="CLU_125939_4_0_9"/>
<keyword evidence="2 6" id="KW-0812">Transmembrane</keyword>
<dbReference type="NCBIfam" id="TIGR01593">
    <property type="entry name" value="holin_tox_secr"/>
    <property type="match status" value="1"/>
</dbReference>
<feature type="transmembrane region" description="Helical" evidence="6">
    <location>
        <begin position="94"/>
        <end position="112"/>
    </location>
</feature>
<evidence type="ECO:0000313" key="7">
    <source>
        <dbReference type="EMBL" id="EON70792.1"/>
    </source>
</evidence>
<dbReference type="PATRIC" id="fig|1285586.5.peg.4059"/>
<evidence type="ECO:0000256" key="5">
    <source>
        <dbReference type="ARBA" id="ARBA00023600"/>
    </source>
</evidence>
<evidence type="ECO:0000256" key="2">
    <source>
        <dbReference type="ARBA" id="ARBA00022692"/>
    </source>
</evidence>
<accession>R7Z9H1</accession>
<dbReference type="Proteomes" id="UP000013911">
    <property type="component" value="Unassembled WGS sequence"/>
</dbReference>
<protein>
    <recommendedName>
        <fullName evidence="9">Holin</fullName>
    </recommendedName>
</protein>
<evidence type="ECO:0000256" key="3">
    <source>
        <dbReference type="ARBA" id="ARBA00022989"/>
    </source>
</evidence>
<dbReference type="InterPro" id="IPR006480">
    <property type="entry name" value="Phage_holin_4_1"/>
</dbReference>
<dbReference type="AlphaFoldDB" id="R7Z9H1"/>
<keyword evidence="4 6" id="KW-0472">Membrane</keyword>
<feature type="transmembrane region" description="Helical" evidence="6">
    <location>
        <begin position="35"/>
        <end position="57"/>
    </location>
</feature>
<evidence type="ECO:0000256" key="6">
    <source>
        <dbReference type="SAM" id="Phobius"/>
    </source>
</evidence>
<dbReference type="EMBL" id="AQPX01000028">
    <property type="protein sequence ID" value="EON70792.1"/>
    <property type="molecule type" value="Genomic_DNA"/>
</dbReference>
<feature type="transmembrane region" description="Helical" evidence="6">
    <location>
        <begin position="69"/>
        <end position="88"/>
    </location>
</feature>
<dbReference type="GO" id="GO:0016020">
    <property type="term" value="C:membrane"/>
    <property type="evidence" value="ECO:0007669"/>
    <property type="project" value="UniProtKB-SubCell"/>
</dbReference>
<evidence type="ECO:0000256" key="1">
    <source>
        <dbReference type="ARBA" id="ARBA00004141"/>
    </source>
</evidence>
<evidence type="ECO:0000256" key="4">
    <source>
        <dbReference type="ARBA" id="ARBA00023136"/>
    </source>
</evidence>
<proteinExistence type="inferred from homology"/>
<dbReference type="Pfam" id="PF05105">
    <property type="entry name" value="Phage_holin_4_1"/>
    <property type="match status" value="1"/>
</dbReference>
<comment type="subcellular location">
    <subcellularLocation>
        <location evidence="1">Membrane</location>
        <topology evidence="1">Multi-pass membrane protein</topology>
    </subcellularLocation>
</comment>
<reference evidence="7 8" key="1">
    <citation type="submission" date="2013-04" db="EMBL/GenBank/DDBJ databases">
        <title>Draft genome of the heavy metal tolerant bacterium Lysinibacillus sphaericus strain OT4b.31.</title>
        <authorList>
            <person name="Pena-Montenegro T.D."/>
            <person name="Dussan J."/>
        </authorList>
    </citation>
    <scope>NUCLEOTIDE SEQUENCE [LARGE SCALE GENOMIC DNA]</scope>
    <source>
        <strain evidence="7 8">OT4b.31</strain>
    </source>
</reference>
<dbReference type="eggNOG" id="COG4824">
    <property type="taxonomic scope" value="Bacteria"/>
</dbReference>
<evidence type="ECO:0000313" key="8">
    <source>
        <dbReference type="Proteomes" id="UP000013911"/>
    </source>
</evidence>
<gene>
    <name evidence="7" type="ORF">H131_19487</name>
</gene>
<name>R7Z9H1_LYSSH</name>
<sequence>MLKRRCQMKTDTLYTSLVGGSMAWGTYFVGGIDHLIKALVIFMTIDYVLGFMVSLVFKKTESKKMFKGLIIKTAMCLMVIAAVQLDLATESGNFMRNAMVLFLIGMEGISMIENLGKLGIKVPKFLTNAFTQLQIDNDDKPKDDVK</sequence>
<keyword evidence="3 6" id="KW-1133">Transmembrane helix</keyword>
<feature type="transmembrane region" description="Helical" evidence="6">
    <location>
        <begin position="12"/>
        <end position="29"/>
    </location>
</feature>
<organism evidence="7 8">
    <name type="scientific">Lysinibacillus sphaericus OT4b.31</name>
    <dbReference type="NCBI Taxonomy" id="1285586"/>
    <lineage>
        <taxon>Bacteria</taxon>
        <taxon>Bacillati</taxon>
        <taxon>Bacillota</taxon>
        <taxon>Bacilli</taxon>
        <taxon>Bacillales</taxon>
        <taxon>Bacillaceae</taxon>
        <taxon>Lysinibacillus</taxon>
    </lineage>
</organism>
<comment type="caution">
    <text evidence="7">The sequence shown here is derived from an EMBL/GenBank/DDBJ whole genome shotgun (WGS) entry which is preliminary data.</text>
</comment>
<evidence type="ECO:0008006" key="9">
    <source>
        <dbReference type="Google" id="ProtNLM"/>
    </source>
</evidence>
<comment type="similarity">
    <text evidence="5">Belongs to the bacteriophage holin family. Cp-1 holin subfamily.</text>
</comment>